<evidence type="ECO:0000256" key="3">
    <source>
        <dbReference type="ARBA" id="ARBA00022692"/>
    </source>
</evidence>
<accession>A0A1E1F4J6</accession>
<dbReference type="Proteomes" id="UP000218272">
    <property type="component" value="Chromosome SCLO_1"/>
</dbReference>
<dbReference type="GO" id="GO:0140359">
    <property type="term" value="F:ABC-type transporter activity"/>
    <property type="evidence" value="ECO:0007669"/>
    <property type="project" value="InterPro"/>
</dbReference>
<reference evidence="8 9" key="1">
    <citation type="submission" date="2016-10" db="EMBL/GenBank/DDBJ databases">
        <title>Complete Genome Sequence of the Nonylphenol-Degrading Bacterium Sphingobium cloacae JCM 10874T.</title>
        <authorList>
            <person name="Ootsuka M."/>
            <person name="Nishizawa T."/>
            <person name="Ohta H."/>
        </authorList>
    </citation>
    <scope>NUCLEOTIDE SEQUENCE [LARGE SCALE GENOMIC DNA]</scope>
    <source>
        <strain evidence="8 9">JCM 10874</strain>
    </source>
</reference>
<evidence type="ECO:0000259" key="7">
    <source>
        <dbReference type="Pfam" id="PF12698"/>
    </source>
</evidence>
<dbReference type="PANTHER" id="PTHR30294">
    <property type="entry name" value="MEMBRANE COMPONENT OF ABC TRANSPORTER YHHJ-RELATED"/>
    <property type="match status" value="1"/>
</dbReference>
<evidence type="ECO:0000256" key="6">
    <source>
        <dbReference type="SAM" id="Phobius"/>
    </source>
</evidence>
<gene>
    <name evidence="8" type="ORF">SCLO_1024080</name>
</gene>
<evidence type="ECO:0000256" key="5">
    <source>
        <dbReference type="ARBA" id="ARBA00023136"/>
    </source>
</evidence>
<keyword evidence="5 6" id="KW-0472">Membrane</keyword>
<evidence type="ECO:0000313" key="8">
    <source>
        <dbReference type="EMBL" id="BAV65448.1"/>
    </source>
</evidence>
<evidence type="ECO:0000313" key="9">
    <source>
        <dbReference type="Proteomes" id="UP000218272"/>
    </source>
</evidence>
<evidence type="ECO:0000256" key="1">
    <source>
        <dbReference type="ARBA" id="ARBA00004651"/>
    </source>
</evidence>
<dbReference type="RefSeq" id="WP_066522135.1">
    <property type="nucleotide sequence ID" value="NZ_AP017655.1"/>
</dbReference>
<feature type="transmembrane region" description="Helical" evidence="6">
    <location>
        <begin position="235"/>
        <end position="256"/>
    </location>
</feature>
<feature type="transmembrane region" description="Helical" evidence="6">
    <location>
        <begin position="193"/>
        <end position="214"/>
    </location>
</feature>
<dbReference type="GO" id="GO:0005886">
    <property type="term" value="C:plasma membrane"/>
    <property type="evidence" value="ECO:0007669"/>
    <property type="project" value="UniProtKB-SubCell"/>
</dbReference>
<evidence type="ECO:0000256" key="2">
    <source>
        <dbReference type="ARBA" id="ARBA00022475"/>
    </source>
</evidence>
<dbReference type="Gene3D" id="3.40.1710.10">
    <property type="entry name" value="abc type-2 transporter like domain"/>
    <property type="match status" value="1"/>
</dbReference>
<sequence>MGDADGAPGAGAAFRQGFRREARFLRSSFWDLSLISWIPLLLMAVVAIQLGSGVMRDLPVAVVNEDGGAISRELTRRLDAAPGLRVAARAPDMAEAERLVRSRATYAVLLIPHDTERTVLRGQTASLTLFYNASYSTASGAAMREIGTVVQAYAARLAADQIAMIAPGKVHPPPIAAQTVILFNPQGSYELQLVALLHPALLHLIFMVAVASALGRELRDGTIGPWLGGRPRSEAMAAIAGKAAIYVLIFMGWGLLATGYLAGLRGWPVLGSLSMVLAGYAAMYLAYLGVTVLVTGLTLSMGRALSVAGLYAGASFAFAGAIFPIESASAFARLWSALLPYTAFAKLLAEQWMMGSPVAVSMPHVLVMLIFLGVGLAAGLPRYIAAAGTPDLWGRR</sequence>
<keyword evidence="9" id="KW-1185">Reference proteome</keyword>
<dbReference type="InterPro" id="IPR013525">
    <property type="entry name" value="ABC2_TM"/>
</dbReference>
<feature type="transmembrane region" description="Helical" evidence="6">
    <location>
        <begin position="361"/>
        <end position="384"/>
    </location>
</feature>
<proteinExistence type="predicted"/>
<keyword evidence="2" id="KW-1003">Cell membrane</keyword>
<organism evidence="8 9">
    <name type="scientific">Sphingobium cloacae</name>
    <dbReference type="NCBI Taxonomy" id="120107"/>
    <lineage>
        <taxon>Bacteria</taxon>
        <taxon>Pseudomonadati</taxon>
        <taxon>Pseudomonadota</taxon>
        <taxon>Alphaproteobacteria</taxon>
        <taxon>Sphingomonadales</taxon>
        <taxon>Sphingomonadaceae</taxon>
        <taxon>Sphingobium</taxon>
    </lineage>
</organism>
<feature type="transmembrane region" description="Helical" evidence="6">
    <location>
        <begin position="276"/>
        <end position="297"/>
    </location>
</feature>
<feature type="transmembrane region" description="Helical" evidence="6">
    <location>
        <begin position="29"/>
        <end position="50"/>
    </location>
</feature>
<dbReference type="OrthoDB" id="9784671at2"/>
<protein>
    <recommendedName>
        <fullName evidence="7">ABC-2 type transporter transmembrane domain-containing protein</fullName>
    </recommendedName>
</protein>
<dbReference type="AlphaFoldDB" id="A0A1E1F4J6"/>
<dbReference type="KEGG" id="sclo:SCLO_1024080"/>
<evidence type="ECO:0000256" key="4">
    <source>
        <dbReference type="ARBA" id="ARBA00022989"/>
    </source>
</evidence>
<keyword evidence="3 6" id="KW-0812">Transmembrane</keyword>
<dbReference type="EMBL" id="AP017655">
    <property type="protein sequence ID" value="BAV65448.1"/>
    <property type="molecule type" value="Genomic_DNA"/>
</dbReference>
<dbReference type="Pfam" id="PF12698">
    <property type="entry name" value="ABC2_membrane_3"/>
    <property type="match status" value="1"/>
</dbReference>
<feature type="domain" description="ABC-2 type transporter transmembrane" evidence="7">
    <location>
        <begin position="32"/>
        <end position="379"/>
    </location>
</feature>
<keyword evidence="4 6" id="KW-1133">Transmembrane helix</keyword>
<name>A0A1E1F4J6_9SPHN</name>
<feature type="transmembrane region" description="Helical" evidence="6">
    <location>
        <begin position="304"/>
        <end position="325"/>
    </location>
</feature>
<dbReference type="PANTHER" id="PTHR30294:SF47">
    <property type="entry name" value="INNER MEMBRANE TRANSPORT PERMEASE YHHJ"/>
    <property type="match status" value="1"/>
</dbReference>
<dbReference type="InterPro" id="IPR051449">
    <property type="entry name" value="ABC-2_transporter_component"/>
</dbReference>
<comment type="subcellular location">
    <subcellularLocation>
        <location evidence="1">Cell membrane</location>
        <topology evidence="1">Multi-pass membrane protein</topology>
    </subcellularLocation>
</comment>
<feature type="transmembrane region" description="Helical" evidence="6">
    <location>
        <begin position="331"/>
        <end position="349"/>
    </location>
</feature>